<feature type="region of interest" description="Disordered" evidence="1">
    <location>
        <begin position="276"/>
        <end position="299"/>
    </location>
</feature>
<organism evidence="3 4">
    <name type="scientific">Fonsecaea nubica</name>
    <dbReference type="NCBI Taxonomy" id="856822"/>
    <lineage>
        <taxon>Eukaryota</taxon>
        <taxon>Fungi</taxon>
        <taxon>Dikarya</taxon>
        <taxon>Ascomycota</taxon>
        <taxon>Pezizomycotina</taxon>
        <taxon>Eurotiomycetes</taxon>
        <taxon>Chaetothyriomycetidae</taxon>
        <taxon>Chaetothyriales</taxon>
        <taxon>Herpotrichiellaceae</taxon>
        <taxon>Fonsecaea</taxon>
    </lineage>
</organism>
<feature type="domain" description="C2H2-type" evidence="2">
    <location>
        <begin position="85"/>
        <end position="112"/>
    </location>
</feature>
<dbReference type="AlphaFoldDB" id="A0A178CL37"/>
<gene>
    <name evidence="3" type="ORF">AYO20_09109</name>
</gene>
<dbReference type="Pfam" id="PF26177">
    <property type="entry name" value="zf_C2H2_17_1st"/>
    <property type="match status" value="1"/>
</dbReference>
<dbReference type="Gene3D" id="3.30.160.60">
    <property type="entry name" value="Classic Zinc Finger"/>
    <property type="match status" value="2"/>
</dbReference>
<evidence type="ECO:0000313" key="4">
    <source>
        <dbReference type="Proteomes" id="UP000185904"/>
    </source>
</evidence>
<dbReference type="OrthoDB" id="654211at2759"/>
<sequence length="299" mass="33917">MDEPSLQAREKRDAGRVARLRLLAMRDDENSQADESSPSDGVPKTPSSLFPVKGGEDSPSAQPTTSPGTAQLECAVPTRNSHGKYECTWDDCDSEIKEFRRPSEWKKHMDKHVRPYKCDAADCLNLRGFTYYSGLLRHEKEVHGKNITAGGQHRCPHVGCHRHIGKGFSRDENLKVHLRRVHRNRDGEGPRTTSRIRTRDDHVDGDEVDSEEEEAQTKRRKTVADEDEMERLREQVRQLQEALTASEKNVVRLEAIEGEFKAFEAGILELLDKARRRSRPTVHAWRASTAPQTPPPSTP</sequence>
<evidence type="ECO:0000256" key="1">
    <source>
        <dbReference type="SAM" id="MobiDB-lite"/>
    </source>
</evidence>
<feature type="region of interest" description="Disordered" evidence="1">
    <location>
        <begin position="180"/>
        <end position="229"/>
    </location>
</feature>
<name>A0A178CL37_9EURO</name>
<dbReference type="GeneID" id="34592509"/>
<dbReference type="SMART" id="SM00355">
    <property type="entry name" value="ZnF_C2H2"/>
    <property type="match status" value="3"/>
</dbReference>
<dbReference type="EMBL" id="LVCJ01000080">
    <property type="protein sequence ID" value="OAL29725.1"/>
    <property type="molecule type" value="Genomic_DNA"/>
</dbReference>
<feature type="domain" description="C2H2-type" evidence="2">
    <location>
        <begin position="116"/>
        <end position="143"/>
    </location>
</feature>
<reference evidence="3 4" key="1">
    <citation type="submission" date="2016-03" db="EMBL/GenBank/DDBJ databases">
        <title>The draft genome sequence of Fonsecaea nubica causative agent of cutaneous subcutaneous infection in human host.</title>
        <authorList>
            <person name="Costa F."/>
            <person name="Sybren D.H."/>
            <person name="Raittz R.T."/>
            <person name="Weiss V.A."/>
            <person name="Leao A.C."/>
            <person name="Gomes R."/>
            <person name="De Souza E.M."/>
            <person name="Pedrosa F.O."/>
            <person name="Steffens M.B."/>
            <person name="Bombassaro A."/>
            <person name="Tadra-Sfeir M.Z."/>
            <person name="Moreno L.F."/>
            <person name="Najafzadeh M.J."/>
            <person name="Felipe M.S."/>
            <person name="Teixeira M."/>
            <person name="Sun J."/>
            <person name="Xi L."/>
            <person name="Castro M.A."/>
            <person name="Vicente V.A."/>
        </authorList>
    </citation>
    <scope>NUCLEOTIDE SEQUENCE [LARGE SCALE GENOMIC DNA]</scope>
    <source>
        <strain evidence="3 4">CBS 269.64</strain>
    </source>
</reference>
<keyword evidence="4" id="KW-1185">Reference proteome</keyword>
<dbReference type="PANTHER" id="PTHR46179">
    <property type="entry name" value="ZINC FINGER PROTEIN"/>
    <property type="match status" value="1"/>
</dbReference>
<dbReference type="InterPro" id="IPR059009">
    <property type="entry name" value="Znf_C2H2_17_1st"/>
</dbReference>
<comment type="caution">
    <text evidence="3">The sequence shown here is derived from an EMBL/GenBank/DDBJ whole genome shotgun (WGS) entry which is preliminary data.</text>
</comment>
<dbReference type="GO" id="GO:0005634">
    <property type="term" value="C:nucleus"/>
    <property type="evidence" value="ECO:0007669"/>
    <property type="project" value="TreeGrafter"/>
</dbReference>
<feature type="compositionally biased region" description="Polar residues" evidence="1">
    <location>
        <begin position="59"/>
        <end position="69"/>
    </location>
</feature>
<dbReference type="PANTHER" id="PTHR46179:SF24">
    <property type="entry name" value="C2H2-TYPE DOMAIN-CONTAINING PROTEIN"/>
    <property type="match status" value="1"/>
</dbReference>
<dbReference type="InterPro" id="IPR051061">
    <property type="entry name" value="Zinc_finger_trans_reg"/>
</dbReference>
<dbReference type="InterPro" id="IPR059095">
    <property type="entry name" value="Znf_C2H2_17_2nd"/>
</dbReference>
<feature type="compositionally biased region" description="Acidic residues" evidence="1">
    <location>
        <begin position="203"/>
        <end position="214"/>
    </location>
</feature>
<dbReference type="Proteomes" id="UP000185904">
    <property type="component" value="Unassembled WGS sequence"/>
</dbReference>
<feature type="region of interest" description="Disordered" evidence="1">
    <location>
        <begin position="24"/>
        <end position="70"/>
    </location>
</feature>
<dbReference type="InterPro" id="IPR013087">
    <property type="entry name" value="Znf_C2H2_type"/>
</dbReference>
<accession>A0A178CL37</accession>
<feature type="domain" description="C2H2-type" evidence="2">
    <location>
        <begin position="153"/>
        <end position="182"/>
    </location>
</feature>
<dbReference type="Pfam" id="PF26176">
    <property type="entry name" value="zf_C2H2_17_2"/>
    <property type="match status" value="1"/>
</dbReference>
<evidence type="ECO:0000313" key="3">
    <source>
        <dbReference type="EMBL" id="OAL29725.1"/>
    </source>
</evidence>
<evidence type="ECO:0000259" key="2">
    <source>
        <dbReference type="SMART" id="SM00355"/>
    </source>
</evidence>
<dbReference type="GO" id="GO:0006357">
    <property type="term" value="P:regulation of transcription by RNA polymerase II"/>
    <property type="evidence" value="ECO:0007669"/>
    <property type="project" value="TreeGrafter"/>
</dbReference>
<dbReference type="RefSeq" id="XP_022496655.1">
    <property type="nucleotide sequence ID" value="XM_022647381.1"/>
</dbReference>
<protein>
    <recommendedName>
        <fullName evidence="2">C2H2-type domain-containing protein</fullName>
    </recommendedName>
</protein>
<proteinExistence type="predicted"/>